<feature type="region of interest" description="Disordered" evidence="1">
    <location>
        <begin position="1"/>
        <end position="42"/>
    </location>
</feature>
<feature type="compositionally biased region" description="Gly residues" evidence="1">
    <location>
        <begin position="28"/>
        <end position="42"/>
    </location>
</feature>
<evidence type="ECO:0000313" key="2">
    <source>
        <dbReference type="EMBL" id="ACR37287.1"/>
    </source>
</evidence>
<dbReference type="EMBL" id="BT086934">
    <property type="protein sequence ID" value="ACR37287.1"/>
    <property type="molecule type" value="mRNA"/>
</dbReference>
<evidence type="ECO:0000256" key="1">
    <source>
        <dbReference type="SAM" id="MobiDB-lite"/>
    </source>
</evidence>
<feature type="compositionally biased region" description="Basic and acidic residues" evidence="1">
    <location>
        <begin position="11"/>
        <end position="27"/>
    </location>
</feature>
<reference evidence="2" key="1">
    <citation type="journal article" date="2009" name="PLoS Genet.">
        <title>Sequencing, mapping, and analysis of 27,455 maize full-length cDNAs.</title>
        <authorList>
            <person name="Soderlund C."/>
            <person name="Descour A."/>
            <person name="Kudrna D."/>
            <person name="Bomhoff M."/>
            <person name="Boyd L."/>
            <person name="Currie J."/>
            <person name="Angelova A."/>
            <person name="Collura K."/>
            <person name="Wissotski M."/>
            <person name="Ashley E."/>
            <person name="Morrow D."/>
            <person name="Fernandes J."/>
            <person name="Walbot V."/>
            <person name="Yu Y."/>
        </authorList>
    </citation>
    <scope>NUCLEOTIDE SEQUENCE</scope>
    <source>
        <strain evidence="2">B73</strain>
    </source>
</reference>
<sequence>MQIHGLHPLRPLRELPLDIQPERHGGARDGYGGSGEARSATGGGAAVEAALLGLA</sequence>
<proteinExistence type="evidence at transcript level"/>
<name>C4J7Y7_MAIZE</name>
<protein>
    <submittedName>
        <fullName evidence="2">Uncharacterized protein</fullName>
    </submittedName>
</protein>
<dbReference type="AlphaFoldDB" id="C4J7Y7"/>
<accession>C4J7Y7</accession>
<organism evidence="2">
    <name type="scientific">Zea mays</name>
    <name type="common">Maize</name>
    <dbReference type="NCBI Taxonomy" id="4577"/>
    <lineage>
        <taxon>Eukaryota</taxon>
        <taxon>Viridiplantae</taxon>
        <taxon>Streptophyta</taxon>
        <taxon>Embryophyta</taxon>
        <taxon>Tracheophyta</taxon>
        <taxon>Spermatophyta</taxon>
        <taxon>Magnoliopsida</taxon>
        <taxon>Liliopsida</taxon>
        <taxon>Poales</taxon>
        <taxon>Poaceae</taxon>
        <taxon>PACMAD clade</taxon>
        <taxon>Panicoideae</taxon>
        <taxon>Andropogonodae</taxon>
        <taxon>Andropogoneae</taxon>
        <taxon>Tripsacinae</taxon>
        <taxon>Zea</taxon>
    </lineage>
</organism>